<evidence type="ECO:0000256" key="3">
    <source>
        <dbReference type="ARBA" id="ARBA00022801"/>
    </source>
</evidence>
<keyword evidence="3" id="KW-0378">Hydrolase</keyword>
<dbReference type="Gene3D" id="1.10.3380.10">
    <property type="entry name" value="Sec63 N-terminal domain-like domain"/>
    <property type="match status" value="1"/>
</dbReference>
<dbReference type="SMART" id="SM00490">
    <property type="entry name" value="HELICc"/>
    <property type="match status" value="1"/>
</dbReference>
<dbReference type="Gene3D" id="3.40.50.300">
    <property type="entry name" value="P-loop containing nucleotide triphosphate hydrolases"/>
    <property type="match status" value="2"/>
</dbReference>
<dbReference type="Pfam" id="PF02889">
    <property type="entry name" value="Sec63"/>
    <property type="match status" value="1"/>
</dbReference>
<evidence type="ECO:0000256" key="7">
    <source>
        <dbReference type="ARBA" id="ARBA00023254"/>
    </source>
</evidence>
<dbReference type="EnsemblMetazoa" id="ADIR004729-RA">
    <property type="protein sequence ID" value="ADIR004729-PA"/>
    <property type="gene ID" value="ADIR004729"/>
</dbReference>
<evidence type="ECO:0000256" key="8">
    <source>
        <dbReference type="ARBA" id="ARBA00034617"/>
    </source>
</evidence>
<dbReference type="GO" id="GO:0003676">
    <property type="term" value="F:nucleic acid binding"/>
    <property type="evidence" value="ECO:0007669"/>
    <property type="project" value="InterPro"/>
</dbReference>
<dbReference type="PROSITE" id="PS51192">
    <property type="entry name" value="HELICASE_ATP_BIND_1"/>
    <property type="match status" value="1"/>
</dbReference>
<reference evidence="14" key="1">
    <citation type="submission" date="2013-03" db="EMBL/GenBank/DDBJ databases">
        <title>The Genome Sequence of Anopheles dirus WRAIR2.</title>
        <authorList>
            <consortium name="The Broad Institute Genomics Platform"/>
            <person name="Neafsey D.E."/>
            <person name="Walton C."/>
            <person name="Walker B."/>
            <person name="Young S.K."/>
            <person name="Zeng Q."/>
            <person name="Gargeya S."/>
            <person name="Fitzgerald M."/>
            <person name="Haas B."/>
            <person name="Abouelleil A."/>
            <person name="Allen A.W."/>
            <person name="Alvarado L."/>
            <person name="Arachchi H.M."/>
            <person name="Berlin A.M."/>
            <person name="Chapman S.B."/>
            <person name="Gainer-Dewar J."/>
            <person name="Goldberg J."/>
            <person name="Griggs A."/>
            <person name="Gujja S."/>
            <person name="Hansen M."/>
            <person name="Howarth C."/>
            <person name="Imamovic A."/>
            <person name="Ireland A."/>
            <person name="Larimer J."/>
            <person name="McCowan C."/>
            <person name="Murphy C."/>
            <person name="Pearson M."/>
            <person name="Poon T.W."/>
            <person name="Priest M."/>
            <person name="Roberts A."/>
            <person name="Saif S."/>
            <person name="Shea T."/>
            <person name="Sisk P."/>
            <person name="Sykes S."/>
            <person name="Wortman J."/>
            <person name="Nusbaum C."/>
            <person name="Birren B."/>
        </authorList>
    </citation>
    <scope>NUCLEOTIDE SEQUENCE [LARGE SCALE GENOMIC DNA]</scope>
    <source>
        <strain evidence="14">WRAIR2</strain>
    </source>
</reference>
<evidence type="ECO:0000313" key="14">
    <source>
        <dbReference type="Proteomes" id="UP000075884"/>
    </source>
</evidence>
<feature type="domain" description="Helicase C-terminal" evidence="12">
    <location>
        <begin position="332"/>
        <end position="528"/>
    </location>
</feature>
<dbReference type="InterPro" id="IPR036390">
    <property type="entry name" value="WH_DNA-bd_sf"/>
</dbReference>
<dbReference type="InterPro" id="IPR014001">
    <property type="entry name" value="Helicase_ATP-bd"/>
</dbReference>
<evidence type="ECO:0000256" key="10">
    <source>
        <dbReference type="ARBA" id="ARBA00048988"/>
    </source>
</evidence>
<dbReference type="SMART" id="SM00973">
    <property type="entry name" value="Sec63"/>
    <property type="match status" value="1"/>
</dbReference>
<dbReference type="GO" id="GO:0016787">
    <property type="term" value="F:hydrolase activity"/>
    <property type="evidence" value="ECO:0007669"/>
    <property type="project" value="UniProtKB-KW"/>
</dbReference>
<name>A0A182NAQ3_9DIPT</name>
<dbReference type="FunFam" id="1.10.3380.10:FF:000053">
    <property type="entry name" value="AGAP009060-PA"/>
    <property type="match status" value="1"/>
</dbReference>
<dbReference type="InterPro" id="IPR027417">
    <property type="entry name" value="P-loop_NTPase"/>
</dbReference>
<feature type="domain" description="Helicase ATP-binding" evidence="11">
    <location>
        <begin position="104"/>
        <end position="297"/>
    </location>
</feature>
<evidence type="ECO:0000256" key="4">
    <source>
        <dbReference type="ARBA" id="ARBA00022806"/>
    </source>
</evidence>
<keyword evidence="7" id="KW-0469">Meiosis</keyword>
<dbReference type="GO" id="GO:0005524">
    <property type="term" value="F:ATP binding"/>
    <property type="evidence" value="ECO:0007669"/>
    <property type="project" value="UniProtKB-KW"/>
</dbReference>
<evidence type="ECO:0000259" key="12">
    <source>
        <dbReference type="PROSITE" id="PS51194"/>
    </source>
</evidence>
<proteinExistence type="inferred from homology"/>
<dbReference type="SUPFAM" id="SSF158702">
    <property type="entry name" value="Sec63 N-terminal domain-like"/>
    <property type="match status" value="1"/>
</dbReference>
<dbReference type="Pfam" id="PF00270">
    <property type="entry name" value="DEAD"/>
    <property type="match status" value="1"/>
</dbReference>
<evidence type="ECO:0000259" key="11">
    <source>
        <dbReference type="PROSITE" id="PS51192"/>
    </source>
</evidence>
<evidence type="ECO:0000256" key="1">
    <source>
        <dbReference type="ARBA" id="ARBA00010140"/>
    </source>
</evidence>
<dbReference type="Proteomes" id="UP000075884">
    <property type="component" value="Unassembled WGS sequence"/>
</dbReference>
<evidence type="ECO:0000256" key="2">
    <source>
        <dbReference type="ARBA" id="ARBA00022741"/>
    </source>
</evidence>
<comment type="catalytic activity">
    <reaction evidence="10">
        <text>ATP + H2O = ADP + phosphate + H(+)</text>
        <dbReference type="Rhea" id="RHEA:13065"/>
        <dbReference type="ChEBI" id="CHEBI:15377"/>
        <dbReference type="ChEBI" id="CHEBI:15378"/>
        <dbReference type="ChEBI" id="CHEBI:30616"/>
        <dbReference type="ChEBI" id="CHEBI:43474"/>
        <dbReference type="ChEBI" id="CHEBI:456216"/>
        <dbReference type="EC" id="5.6.2.4"/>
    </reaction>
</comment>
<dbReference type="InterPro" id="IPR057842">
    <property type="entry name" value="WH_MER3"/>
</dbReference>
<accession>A0A182NAQ3</accession>
<dbReference type="GO" id="GO:0043138">
    <property type="term" value="F:3'-5' DNA helicase activity"/>
    <property type="evidence" value="ECO:0007669"/>
    <property type="project" value="UniProtKB-EC"/>
</dbReference>
<dbReference type="Pfam" id="PF23445">
    <property type="entry name" value="WHD_SNRNP200"/>
    <property type="match status" value="1"/>
</dbReference>
<organism evidence="13 14">
    <name type="scientific">Anopheles dirus</name>
    <dbReference type="NCBI Taxonomy" id="7168"/>
    <lineage>
        <taxon>Eukaryota</taxon>
        <taxon>Metazoa</taxon>
        <taxon>Ecdysozoa</taxon>
        <taxon>Arthropoda</taxon>
        <taxon>Hexapoda</taxon>
        <taxon>Insecta</taxon>
        <taxon>Pterygota</taxon>
        <taxon>Neoptera</taxon>
        <taxon>Endopterygota</taxon>
        <taxon>Diptera</taxon>
        <taxon>Nematocera</taxon>
        <taxon>Culicoidea</taxon>
        <taxon>Culicidae</taxon>
        <taxon>Anophelinae</taxon>
        <taxon>Anopheles</taxon>
    </lineage>
</organism>
<keyword evidence="6" id="KW-0413">Isomerase</keyword>
<dbReference type="InterPro" id="IPR001650">
    <property type="entry name" value="Helicase_C-like"/>
</dbReference>
<dbReference type="GO" id="GO:0051321">
    <property type="term" value="P:meiotic cell cycle"/>
    <property type="evidence" value="ECO:0007669"/>
    <property type="project" value="UniProtKB-KW"/>
</dbReference>
<evidence type="ECO:0000256" key="5">
    <source>
        <dbReference type="ARBA" id="ARBA00022840"/>
    </source>
</evidence>
<dbReference type="VEuPathDB" id="VectorBase:ADIR004729"/>
<keyword evidence="4" id="KW-0347">Helicase</keyword>
<dbReference type="Pfam" id="PF00271">
    <property type="entry name" value="Helicase_C"/>
    <property type="match status" value="1"/>
</dbReference>
<evidence type="ECO:0000256" key="6">
    <source>
        <dbReference type="ARBA" id="ARBA00023235"/>
    </source>
</evidence>
<dbReference type="STRING" id="7168.A0A182NAQ3"/>
<keyword evidence="2" id="KW-0547">Nucleotide-binding</keyword>
<dbReference type="CDD" id="cd18795">
    <property type="entry name" value="SF2_C_Ski2"/>
    <property type="match status" value="1"/>
</dbReference>
<keyword evidence="14" id="KW-1185">Reference proteome</keyword>
<dbReference type="InterPro" id="IPR052247">
    <property type="entry name" value="Meiotic_Crossover_Helicase"/>
</dbReference>
<protein>
    <recommendedName>
        <fullName evidence="9">DNA 3'-5' helicase</fullName>
        <ecNumber evidence="9">5.6.2.4</ecNumber>
    </recommendedName>
</protein>
<evidence type="ECO:0000313" key="13">
    <source>
        <dbReference type="EnsemblMetazoa" id="ADIR004729-PA"/>
    </source>
</evidence>
<comment type="similarity">
    <text evidence="1">Belongs to the helicase family. SKI2 subfamily.</text>
</comment>
<dbReference type="AlphaFoldDB" id="A0A182NAQ3"/>
<dbReference type="SMART" id="SM00487">
    <property type="entry name" value="DEXDc"/>
    <property type="match status" value="1"/>
</dbReference>
<dbReference type="SUPFAM" id="SSF52540">
    <property type="entry name" value="P-loop containing nucleoside triphosphate hydrolases"/>
    <property type="match status" value="1"/>
</dbReference>
<dbReference type="SUPFAM" id="SSF46785">
    <property type="entry name" value="Winged helix' DNA-binding domain"/>
    <property type="match status" value="1"/>
</dbReference>
<dbReference type="EC" id="5.6.2.4" evidence="9"/>
<dbReference type="PANTHER" id="PTHR47835">
    <property type="entry name" value="HFM1, ATP DEPENDENT DNA HELICASE HOMOLOG"/>
    <property type="match status" value="1"/>
</dbReference>
<reference evidence="13" key="2">
    <citation type="submission" date="2020-05" db="UniProtKB">
        <authorList>
            <consortium name="EnsemblMetazoa"/>
        </authorList>
    </citation>
    <scope>IDENTIFICATION</scope>
    <source>
        <strain evidence="13">WRAIR2</strain>
    </source>
</reference>
<dbReference type="Gene3D" id="1.10.10.10">
    <property type="entry name" value="Winged helix-like DNA-binding domain superfamily/Winged helix DNA-binding domain"/>
    <property type="match status" value="1"/>
</dbReference>
<dbReference type="PROSITE" id="PS51194">
    <property type="entry name" value="HELICASE_CTER"/>
    <property type="match status" value="1"/>
</dbReference>
<dbReference type="InterPro" id="IPR036388">
    <property type="entry name" value="WH-like_DNA-bd_sf"/>
</dbReference>
<comment type="catalytic activity">
    <reaction evidence="8">
        <text>Couples ATP hydrolysis with the unwinding of duplex DNA by translocating in the 3'-5' direction.</text>
        <dbReference type="EC" id="5.6.2.4"/>
    </reaction>
</comment>
<dbReference type="PANTHER" id="PTHR47835:SF3">
    <property type="entry name" value="HELICASE FOR MEIOSIS 1"/>
    <property type="match status" value="1"/>
</dbReference>
<sequence>MSIIKSTSVVNRNTAACTAPWHKEEGGQAGYDLVGTPAEDELGPNPPFATMAKLALPQIPFPTEHVHVSEPEDETFTLNHLEPTIRKAFPKLKAFNKVQMAVGKTILQSDDSIVVNAPTGSGKTVILELAMMKLLTQARDSNTSFRIVYIAPTRSLCAEKFQDWKVRFTPLGISCIQFDGDNAVEDVGKLNDYRLVLSTPEKWELFTRRWDDQNVAVVLRPIRLFLIDEIQVMNDSERGANLELVVSRMKYIDARVCREQKNAGGVAEPIRFIAVSACIPNVDDFAQWLRSDRNAVPFTFDETNRTTRIERHVLSFPSASNPYKFELNLNYKLPAIIEQYSRQKPTLVFCTSRKSVESTAKFLARSNMKRTVPGGAMLHELSSNLANRNLQDCVAKGVAYHHAGLLHSDRNQIENHFRAGHLAVLCCTSTLCMGVNLPAYLVIVKSTFNHAGKDYSDNYILQMIGRAGRAEYSEDGVAVILTTDANMARYRKIVTETVPIESQLHRKLPELLNSEIAHGIIFDQPAVMEWIKSTFFFVRARANPDHYHLTGGRLLEEEVEKLCTETIESLEANELIMKQRSNMIVPSACGRLMARNQLSFQTMKLLQQDMKGKETLSEMLALITRASEFSEYKCRQGEKKILNALNGPTISATVCDGGDELAAGIRFRWPQRISTTGAKVYCLVQAVFGNLSIHDHGLHQEAAKIVTLGARIARFIVGLLTANRARFEQGHFRALVSVTTLLQCFQTKLWENSPFLTKQLDQIGPRLASHLADRGKTTFQAIRDSDPREIECILKKQPPFGNDIVNYVSGLPEFTIAVKKSDADPPAFTCTVGQKNANYDPEISVCFSVLVGDSVNRVLLHQDNCTMESIPVVGCTWPLTLKDTAIDSISAHLICQDWTGLDCSHTLRLTDQLTTVKHRQTAITNFFPNQSAVNETVLTVDKCTVPSVLELSRLSANTSKANVTFYSEDNRSFTSALEVSRFGENVTGLNFTAFDSTIFEKKLECPNIPIGSVLSVSKPIEPKKPLRSILKPAPAVLAADISVCQAAAIDRDQLQQPLKCFPPKEIFQTDELQYIFQPERYTLSFTLCSPVDDIAECFKKYNVFIHNFKTFPSEPEESLLVSERTARKRKNFDLGPASSVICSDDE</sequence>
<evidence type="ECO:0000256" key="9">
    <source>
        <dbReference type="ARBA" id="ARBA00034808"/>
    </source>
</evidence>
<dbReference type="InterPro" id="IPR011545">
    <property type="entry name" value="DEAD/DEAH_box_helicase_dom"/>
</dbReference>
<keyword evidence="5" id="KW-0067">ATP-binding</keyword>
<dbReference type="InterPro" id="IPR004179">
    <property type="entry name" value="Sec63-dom"/>
</dbReference>